<dbReference type="InParanoid" id="A0A7N2M6Y6"/>
<evidence type="ECO:0000256" key="2">
    <source>
        <dbReference type="SAM" id="SignalP"/>
    </source>
</evidence>
<dbReference type="PANTHER" id="PTHR34741">
    <property type="entry name" value="IMAP FAMILY MEMBER 1, PUTATIVE-RELATED"/>
    <property type="match status" value="1"/>
</dbReference>
<dbReference type="AlphaFoldDB" id="A0A7N2M6Y6"/>
<keyword evidence="1" id="KW-0472">Membrane</keyword>
<accession>A0A7N2M6Y6</accession>
<reference evidence="3 4" key="1">
    <citation type="journal article" date="2016" name="G3 (Bethesda)">
        <title>First Draft Assembly and Annotation of the Genome of a California Endemic Oak Quercus lobata Nee (Fagaceae).</title>
        <authorList>
            <person name="Sork V.L."/>
            <person name="Fitz-Gibbon S.T."/>
            <person name="Puiu D."/>
            <person name="Crepeau M."/>
            <person name="Gugger P.F."/>
            <person name="Sherman R."/>
            <person name="Stevens K."/>
            <person name="Langley C.H."/>
            <person name="Pellegrini M."/>
            <person name="Salzberg S.L."/>
        </authorList>
    </citation>
    <scope>NUCLEOTIDE SEQUENCE [LARGE SCALE GENOMIC DNA]</scope>
    <source>
        <strain evidence="3 4">cv. SW786</strain>
    </source>
</reference>
<keyword evidence="4" id="KW-1185">Reference proteome</keyword>
<dbReference type="EnsemblPlants" id="QL07p042903:mrna">
    <property type="protein sequence ID" value="QL07p042903:mrna:CDS:1"/>
    <property type="gene ID" value="QL07p042903"/>
</dbReference>
<evidence type="ECO:0000313" key="4">
    <source>
        <dbReference type="Proteomes" id="UP000594261"/>
    </source>
</evidence>
<keyword evidence="2" id="KW-0732">Signal</keyword>
<protein>
    <submittedName>
        <fullName evidence="3">Uncharacterized protein</fullName>
    </submittedName>
</protein>
<feature type="transmembrane region" description="Helical" evidence="1">
    <location>
        <begin position="145"/>
        <end position="163"/>
    </location>
</feature>
<sequence>MTNPFKLLFFLPILLLFSKFYQQLLLPRPSPSADAVDSEVVAPLAAGDDDAVNQAEAPTQAAGVGAEKQAQAAGFVVVHDMGWAEIVIAFCLASAIDIALLSVQGHSLPAPFHLFSLAILLAFASIVVSKFINPKFLVTAQVLEKCGVFFTVTAFFIAITIPFPFCLKIAGWVIYAISALAILICSCF</sequence>
<name>A0A7N2M6Y6_QUELO</name>
<dbReference type="Gramene" id="QL07p042903:mrna">
    <property type="protein sequence ID" value="QL07p042903:mrna:CDS:1"/>
    <property type="gene ID" value="QL07p042903"/>
</dbReference>
<evidence type="ECO:0000256" key="1">
    <source>
        <dbReference type="SAM" id="Phobius"/>
    </source>
</evidence>
<evidence type="ECO:0000313" key="3">
    <source>
        <dbReference type="EnsemblPlants" id="QL07p042903:mrna:CDS:1"/>
    </source>
</evidence>
<dbReference type="PANTHER" id="PTHR34741:SF2">
    <property type="entry name" value="VESICLE TRANSPORT PROTEIN"/>
    <property type="match status" value="1"/>
</dbReference>
<dbReference type="EMBL" id="LRBV02000007">
    <property type="status" value="NOT_ANNOTATED_CDS"/>
    <property type="molecule type" value="Genomic_DNA"/>
</dbReference>
<organism evidence="3 4">
    <name type="scientific">Quercus lobata</name>
    <name type="common">Valley oak</name>
    <dbReference type="NCBI Taxonomy" id="97700"/>
    <lineage>
        <taxon>Eukaryota</taxon>
        <taxon>Viridiplantae</taxon>
        <taxon>Streptophyta</taxon>
        <taxon>Embryophyta</taxon>
        <taxon>Tracheophyta</taxon>
        <taxon>Spermatophyta</taxon>
        <taxon>Magnoliopsida</taxon>
        <taxon>eudicotyledons</taxon>
        <taxon>Gunneridae</taxon>
        <taxon>Pentapetalae</taxon>
        <taxon>rosids</taxon>
        <taxon>fabids</taxon>
        <taxon>Fagales</taxon>
        <taxon>Fagaceae</taxon>
        <taxon>Quercus</taxon>
    </lineage>
</organism>
<keyword evidence="1" id="KW-0812">Transmembrane</keyword>
<keyword evidence="1" id="KW-1133">Transmembrane helix</keyword>
<feature type="chain" id="PRO_5029774991" evidence="2">
    <location>
        <begin position="24"/>
        <end position="188"/>
    </location>
</feature>
<dbReference type="Proteomes" id="UP000594261">
    <property type="component" value="Chromosome 7"/>
</dbReference>
<dbReference type="OMA" id="FCLKIAG"/>
<feature type="signal peptide" evidence="2">
    <location>
        <begin position="1"/>
        <end position="23"/>
    </location>
</feature>
<proteinExistence type="predicted"/>
<reference evidence="3" key="2">
    <citation type="submission" date="2021-01" db="UniProtKB">
        <authorList>
            <consortium name="EnsemblPlants"/>
        </authorList>
    </citation>
    <scope>IDENTIFICATION</scope>
</reference>
<feature type="transmembrane region" description="Helical" evidence="1">
    <location>
        <begin position="112"/>
        <end position="133"/>
    </location>
</feature>